<evidence type="ECO:0000256" key="1">
    <source>
        <dbReference type="SAM" id="MobiDB-lite"/>
    </source>
</evidence>
<evidence type="ECO:0000313" key="2">
    <source>
        <dbReference type="EMBL" id="THH12434.1"/>
    </source>
</evidence>
<dbReference type="Proteomes" id="UP000310158">
    <property type="component" value="Unassembled WGS sequence"/>
</dbReference>
<dbReference type="AlphaFoldDB" id="A0A4S4LK19"/>
<protein>
    <submittedName>
        <fullName evidence="2">Uncharacterized protein</fullName>
    </submittedName>
</protein>
<name>A0A4S4LK19_9AGAM</name>
<dbReference type="EMBL" id="SGPL01000464">
    <property type="protein sequence ID" value="THH12434.1"/>
    <property type="molecule type" value="Genomic_DNA"/>
</dbReference>
<gene>
    <name evidence="2" type="ORF">EW146_g7703</name>
</gene>
<organism evidence="2 3">
    <name type="scientific">Bondarzewia mesenterica</name>
    <dbReference type="NCBI Taxonomy" id="1095465"/>
    <lineage>
        <taxon>Eukaryota</taxon>
        <taxon>Fungi</taxon>
        <taxon>Dikarya</taxon>
        <taxon>Basidiomycota</taxon>
        <taxon>Agaricomycotina</taxon>
        <taxon>Agaricomycetes</taxon>
        <taxon>Russulales</taxon>
        <taxon>Bondarzewiaceae</taxon>
        <taxon>Bondarzewia</taxon>
    </lineage>
</organism>
<feature type="compositionally biased region" description="Low complexity" evidence="1">
    <location>
        <begin position="55"/>
        <end position="74"/>
    </location>
</feature>
<feature type="compositionally biased region" description="Basic and acidic residues" evidence="1">
    <location>
        <begin position="32"/>
        <end position="48"/>
    </location>
</feature>
<sequence>MLNPTVAVALPDLRRIHVHGQYCFLRVGHDDGRWTMDRTDERTNERQESQAVGTRPSLPSRPSVVSSSPSSSASDTLKGSHTYSAARRPEALIPFSDSKSRERVPVTLAGVHCVSVLDRT</sequence>
<proteinExistence type="predicted"/>
<keyword evidence="3" id="KW-1185">Reference proteome</keyword>
<reference evidence="2 3" key="1">
    <citation type="submission" date="2019-02" db="EMBL/GenBank/DDBJ databases">
        <title>Genome sequencing of the rare red list fungi Bondarzewia mesenterica.</title>
        <authorList>
            <person name="Buettner E."/>
            <person name="Kellner H."/>
        </authorList>
    </citation>
    <scope>NUCLEOTIDE SEQUENCE [LARGE SCALE GENOMIC DNA]</scope>
    <source>
        <strain evidence="2 3">DSM 108281</strain>
    </source>
</reference>
<feature type="region of interest" description="Disordered" evidence="1">
    <location>
        <begin position="32"/>
        <end position="100"/>
    </location>
</feature>
<accession>A0A4S4LK19</accession>
<evidence type="ECO:0000313" key="3">
    <source>
        <dbReference type="Proteomes" id="UP000310158"/>
    </source>
</evidence>
<comment type="caution">
    <text evidence="2">The sequence shown here is derived from an EMBL/GenBank/DDBJ whole genome shotgun (WGS) entry which is preliminary data.</text>
</comment>